<dbReference type="PANTHER" id="PTHR33142">
    <property type="entry name" value="CYCLIN-DEPENDENT PROTEIN KINASE INHIBITOR SMR13"/>
    <property type="match status" value="1"/>
</dbReference>
<evidence type="ECO:0000313" key="4">
    <source>
        <dbReference type="EMBL" id="KAG0582188.1"/>
    </source>
</evidence>
<reference evidence="4" key="1">
    <citation type="submission" date="2020-06" db="EMBL/GenBank/DDBJ databases">
        <title>WGS assembly of Ceratodon purpureus strain R40.</title>
        <authorList>
            <person name="Carey S.B."/>
            <person name="Jenkins J."/>
            <person name="Shu S."/>
            <person name="Lovell J.T."/>
            <person name="Sreedasyam A."/>
            <person name="Maumus F."/>
            <person name="Tiley G.P."/>
            <person name="Fernandez-Pozo N."/>
            <person name="Barry K."/>
            <person name="Chen C."/>
            <person name="Wang M."/>
            <person name="Lipzen A."/>
            <person name="Daum C."/>
            <person name="Saski C.A."/>
            <person name="Payton A.C."/>
            <person name="Mcbreen J.C."/>
            <person name="Conrad R.E."/>
            <person name="Kollar L.M."/>
            <person name="Olsson S."/>
            <person name="Huttunen S."/>
            <person name="Landis J.B."/>
            <person name="Wickett N.J."/>
            <person name="Johnson M.G."/>
            <person name="Rensing S.A."/>
            <person name="Grimwood J."/>
            <person name="Schmutz J."/>
            <person name="Mcdaniel S.F."/>
        </authorList>
    </citation>
    <scope>NUCLEOTIDE SEQUENCE</scope>
    <source>
        <strain evidence="4">R40</strain>
    </source>
</reference>
<keyword evidence="2" id="KW-0131">Cell cycle</keyword>
<feature type="compositionally biased region" description="Basic residues" evidence="3">
    <location>
        <begin position="119"/>
        <end position="129"/>
    </location>
</feature>
<gene>
    <name evidence="4" type="ORF">KC19_3G041000</name>
</gene>
<comment type="caution">
    <text evidence="4">The sequence shown here is derived from an EMBL/GenBank/DDBJ whole genome shotgun (WGS) entry which is preliminary data.</text>
</comment>
<protein>
    <submittedName>
        <fullName evidence="4">Uncharacterized protein</fullName>
    </submittedName>
</protein>
<dbReference type="GO" id="GO:0004860">
    <property type="term" value="F:protein kinase inhibitor activity"/>
    <property type="evidence" value="ECO:0007669"/>
    <property type="project" value="UniProtKB-KW"/>
</dbReference>
<dbReference type="OrthoDB" id="10376054at2759"/>
<feature type="compositionally biased region" description="Low complexity" evidence="3">
    <location>
        <begin position="47"/>
        <end position="67"/>
    </location>
</feature>
<evidence type="ECO:0000256" key="1">
    <source>
        <dbReference type="ARBA" id="ARBA00023013"/>
    </source>
</evidence>
<dbReference type="PANTHER" id="PTHR33142:SF8">
    <property type="entry name" value="CYCLIN-DEPENDENT PROTEIN KINASE INHIBITOR SMR9"/>
    <property type="match status" value="1"/>
</dbReference>
<sequence length="154" mass="16883">MAPTTAGCCPMLQTQSLEPMEVGSGRRRLSLDSWVCLPILRPVRTASSTSSQLSSSSGSSCTTQKTQDLPQAKPQTLTLDVTFTGEDEALTRESGCETPKSKEHRIPDVDVGFCPPAPRKPRAMARRRRVQPTSFFNTPDFENFLSQHKVQVGS</sequence>
<evidence type="ECO:0000313" key="5">
    <source>
        <dbReference type="Proteomes" id="UP000822688"/>
    </source>
</evidence>
<feature type="region of interest" description="Disordered" evidence="3">
    <location>
        <begin position="47"/>
        <end position="75"/>
    </location>
</feature>
<feature type="region of interest" description="Disordered" evidence="3">
    <location>
        <begin position="88"/>
        <end position="129"/>
    </location>
</feature>
<dbReference type="AlphaFoldDB" id="A0A8T0IHZ8"/>
<dbReference type="Proteomes" id="UP000822688">
    <property type="component" value="Chromosome 3"/>
</dbReference>
<keyword evidence="5" id="KW-1185">Reference proteome</keyword>
<keyword evidence="1" id="KW-0649">Protein kinase inhibitor</keyword>
<accession>A0A8T0IHZ8</accession>
<dbReference type="InterPro" id="IPR040389">
    <property type="entry name" value="SMR"/>
</dbReference>
<evidence type="ECO:0000256" key="2">
    <source>
        <dbReference type="ARBA" id="ARBA00023306"/>
    </source>
</evidence>
<feature type="compositionally biased region" description="Basic and acidic residues" evidence="3">
    <location>
        <begin position="89"/>
        <end position="108"/>
    </location>
</feature>
<organism evidence="4 5">
    <name type="scientific">Ceratodon purpureus</name>
    <name type="common">Fire moss</name>
    <name type="synonym">Dicranum purpureum</name>
    <dbReference type="NCBI Taxonomy" id="3225"/>
    <lineage>
        <taxon>Eukaryota</taxon>
        <taxon>Viridiplantae</taxon>
        <taxon>Streptophyta</taxon>
        <taxon>Embryophyta</taxon>
        <taxon>Bryophyta</taxon>
        <taxon>Bryophytina</taxon>
        <taxon>Bryopsida</taxon>
        <taxon>Dicranidae</taxon>
        <taxon>Pseudoditrichales</taxon>
        <taxon>Ditrichaceae</taxon>
        <taxon>Ceratodon</taxon>
    </lineage>
</organism>
<evidence type="ECO:0000256" key="3">
    <source>
        <dbReference type="SAM" id="MobiDB-lite"/>
    </source>
</evidence>
<dbReference type="GO" id="GO:0032875">
    <property type="term" value="P:regulation of DNA endoreduplication"/>
    <property type="evidence" value="ECO:0007669"/>
    <property type="project" value="InterPro"/>
</dbReference>
<dbReference type="EMBL" id="CM026423">
    <property type="protein sequence ID" value="KAG0582188.1"/>
    <property type="molecule type" value="Genomic_DNA"/>
</dbReference>
<name>A0A8T0IHZ8_CERPU</name>
<proteinExistence type="predicted"/>